<proteinExistence type="predicted"/>
<evidence type="ECO:0000313" key="2">
    <source>
        <dbReference type="Proteomes" id="UP001177021"/>
    </source>
</evidence>
<gene>
    <name evidence="1" type="ORF">MILVUS5_LOCUS18717</name>
</gene>
<evidence type="ECO:0000313" key="1">
    <source>
        <dbReference type="EMBL" id="CAJ2651009.1"/>
    </source>
</evidence>
<protein>
    <submittedName>
        <fullName evidence="1">Uncharacterized protein</fullName>
    </submittedName>
</protein>
<organism evidence="1 2">
    <name type="scientific">Trifolium pratense</name>
    <name type="common">Red clover</name>
    <dbReference type="NCBI Taxonomy" id="57577"/>
    <lineage>
        <taxon>Eukaryota</taxon>
        <taxon>Viridiplantae</taxon>
        <taxon>Streptophyta</taxon>
        <taxon>Embryophyta</taxon>
        <taxon>Tracheophyta</taxon>
        <taxon>Spermatophyta</taxon>
        <taxon>Magnoliopsida</taxon>
        <taxon>eudicotyledons</taxon>
        <taxon>Gunneridae</taxon>
        <taxon>Pentapetalae</taxon>
        <taxon>rosids</taxon>
        <taxon>fabids</taxon>
        <taxon>Fabales</taxon>
        <taxon>Fabaceae</taxon>
        <taxon>Papilionoideae</taxon>
        <taxon>50 kb inversion clade</taxon>
        <taxon>NPAAA clade</taxon>
        <taxon>Hologalegina</taxon>
        <taxon>IRL clade</taxon>
        <taxon>Trifolieae</taxon>
        <taxon>Trifolium</taxon>
    </lineage>
</organism>
<name>A0ACB0K3Z7_TRIPR</name>
<accession>A0ACB0K3Z7</accession>
<reference evidence="1" key="1">
    <citation type="submission" date="2023-10" db="EMBL/GenBank/DDBJ databases">
        <authorList>
            <person name="Rodriguez Cubillos JULIANA M."/>
            <person name="De Vega J."/>
        </authorList>
    </citation>
    <scope>NUCLEOTIDE SEQUENCE</scope>
</reference>
<sequence>MMEKDRISSAMIIMLIILMLKSVNFVSGTENLIDTYCPDNFPLYTSSTSFQKNLKLLMETLSSNIVASNTSFFNNTSTGEGLDKVYGQALCRGDITNSTVCKECIEKASKDLMNRCKSEDAMIWYDVCQVRYSFQMFFSNAVYTGKYPKQNDLEKRVSDPTSFQQVLTYLMNNVSNEAAFNPAKNMFATADIEFSKKKKARIYGLVECTKDISETDCRSCLSSAITELNACCSYREGGIIVSRNCNVRFDLFEFFNASSSVAPLLIFPTSKGGKWKPWMFVLTICGSILIISVLIVFCIACLRQKKAREGDEERTERTLLQELASPKNVAITQEGELISSDQLFMTLATIKAATGNFSDTNKLGHGGFGTVYKGVLPDGNEIAVKRLSRKSWQGLEEFKNEVILIAKLQHKNLVKLLGCVLEGEEKILIYELMSNRSLDQFIFDPFRRPKLDWKTCYGIIGGLAKGLLYLHEESRLKIIHRDLKPNNVLLDHELVAKISDFGMARMFSENQNTANTKRIVGTHGYMAPEYAMEGLFSVKSDVFSFGVIMLEIISGKRNNGFYTTKLAPTLLAHAWRLWNEGNGLEVVDPILLVSCLDSEYEVVLRCVHIALLCVQEDPQHRPTMSNVVVLLGSESMALPQPRQPAFSSGKAIHVEPTASINHSVNESLWSNVTPR</sequence>
<keyword evidence="2" id="KW-1185">Reference proteome</keyword>
<dbReference type="Proteomes" id="UP001177021">
    <property type="component" value="Unassembled WGS sequence"/>
</dbReference>
<comment type="caution">
    <text evidence="1">The sequence shown here is derived from an EMBL/GenBank/DDBJ whole genome shotgun (WGS) entry which is preliminary data.</text>
</comment>
<dbReference type="EMBL" id="CASHSV030000109">
    <property type="protein sequence ID" value="CAJ2651009.1"/>
    <property type="molecule type" value="Genomic_DNA"/>
</dbReference>